<dbReference type="EMBL" id="JBHILJ010000001">
    <property type="protein sequence ID" value="MFB5735405.1"/>
    <property type="molecule type" value="Genomic_DNA"/>
</dbReference>
<evidence type="ECO:0000313" key="1">
    <source>
        <dbReference type="EMBL" id="MFB5735405.1"/>
    </source>
</evidence>
<organism evidence="1 2">
    <name type="scientific">Leptospira wolffii</name>
    <dbReference type="NCBI Taxonomy" id="409998"/>
    <lineage>
        <taxon>Bacteria</taxon>
        <taxon>Pseudomonadati</taxon>
        <taxon>Spirochaetota</taxon>
        <taxon>Spirochaetia</taxon>
        <taxon>Leptospirales</taxon>
        <taxon>Leptospiraceae</taxon>
        <taxon>Leptospira</taxon>
    </lineage>
</organism>
<gene>
    <name evidence="1" type="ORF">ACE5IX_02740</name>
</gene>
<sequence>MRKEALVLRSKTILLVRATKIGFLVKEVLSGDPDLVDIYLPSGQTIKGTLPDMVFPSDYSNHFQDHTDPAFWKDAFGQEDLGRSPFPCCVCGPLHEFIEGHDYLLFPEYIGAMKSAERIRSKEDKWYQYVLEAVRSKNNGK</sequence>
<comment type="caution">
    <text evidence="1">The sequence shown here is derived from an EMBL/GenBank/DDBJ whole genome shotgun (WGS) entry which is preliminary data.</text>
</comment>
<dbReference type="RefSeq" id="WP_135700687.1">
    <property type="nucleotide sequence ID" value="NZ_JBHILI010000001.1"/>
</dbReference>
<proteinExistence type="predicted"/>
<dbReference type="Proteomes" id="UP001580391">
    <property type="component" value="Unassembled WGS sequence"/>
</dbReference>
<accession>A0ABV5BJM6</accession>
<protein>
    <submittedName>
        <fullName evidence="1">Uncharacterized protein</fullName>
    </submittedName>
</protein>
<evidence type="ECO:0000313" key="2">
    <source>
        <dbReference type="Proteomes" id="UP001580391"/>
    </source>
</evidence>
<reference evidence="1 2" key="1">
    <citation type="submission" date="2024-09" db="EMBL/GenBank/DDBJ databases">
        <title>Taxonomic and Genotyping Characterization of Leptospira Strains isolated from Multiple Sources in Colombia highlights the importance of intermediate species.</title>
        <authorList>
            <person name="Torres Higuera L."/>
            <person name="Rojas Tapias D."/>
            <person name="Jimenez Velasquez S."/>
            <person name="Renjifo Ibanez C."/>
        </authorList>
    </citation>
    <scope>NUCLEOTIDE SEQUENCE [LARGE SCALE GENOMIC DNA]</scope>
    <source>
        <strain evidence="1 2">Lep080</strain>
    </source>
</reference>
<name>A0ABV5BJM6_9LEPT</name>
<keyword evidence="2" id="KW-1185">Reference proteome</keyword>